<dbReference type="RefSeq" id="WP_130070871.1">
    <property type="nucleotide sequence ID" value="NZ_RCXN01000001.1"/>
</dbReference>
<organism evidence="1 2">
    <name type="scientific">Bacteroides fragilis</name>
    <dbReference type="NCBI Taxonomy" id="817"/>
    <lineage>
        <taxon>Bacteria</taxon>
        <taxon>Pseudomonadati</taxon>
        <taxon>Bacteroidota</taxon>
        <taxon>Bacteroidia</taxon>
        <taxon>Bacteroidales</taxon>
        <taxon>Bacteroidaceae</taxon>
        <taxon>Bacteroides</taxon>
    </lineage>
</organism>
<proteinExistence type="predicted"/>
<name>A0A642F9E2_BACFG</name>
<dbReference type="EMBL" id="VWCJ01000007">
    <property type="protein sequence ID" value="KAA4996775.1"/>
    <property type="molecule type" value="Genomic_DNA"/>
</dbReference>
<comment type="caution">
    <text evidence="1">The sequence shown here is derived from an EMBL/GenBank/DDBJ whole genome shotgun (WGS) entry which is preliminary data.</text>
</comment>
<sequence length="132" mass="14961">MKREKITISKSGIITLPDNPVETVWMRDFEIVELLGVMLPTIKSNIRAILKSGVVKADLQHDGVVYGKHILPDYFGLDMITALAFRINSLKAKLFREYILGKLYAVNTQSAPNVIIQVNADKRFNKEKVIFN</sequence>
<evidence type="ECO:0000313" key="2">
    <source>
        <dbReference type="Proteomes" id="UP000460666"/>
    </source>
</evidence>
<dbReference type="Proteomes" id="UP000460666">
    <property type="component" value="Unassembled WGS sequence"/>
</dbReference>
<protein>
    <submittedName>
        <fullName evidence="1">Uncharacterized protein</fullName>
    </submittedName>
</protein>
<dbReference type="PANTHER" id="PTHR35810:SF1">
    <property type="entry name" value="CYTOPLASMIC PROTEIN"/>
    <property type="match status" value="1"/>
</dbReference>
<dbReference type="AlphaFoldDB" id="A0A642F9E2"/>
<gene>
    <name evidence="1" type="ORF">F2Z89_12420</name>
</gene>
<accession>A0A642F9E2</accession>
<dbReference type="PANTHER" id="PTHR35810">
    <property type="entry name" value="CYTOPLASMIC PROTEIN-RELATED"/>
    <property type="match status" value="1"/>
</dbReference>
<reference evidence="1 2" key="1">
    <citation type="journal article" date="2019" name="Nat. Med.">
        <title>A library of human gut bacterial isolates paired with longitudinal multiomics data enables mechanistic microbiome research.</title>
        <authorList>
            <person name="Poyet M."/>
            <person name="Groussin M."/>
            <person name="Gibbons S.M."/>
            <person name="Avila-Pacheco J."/>
            <person name="Jiang X."/>
            <person name="Kearney S.M."/>
            <person name="Perrotta A.R."/>
            <person name="Berdy B."/>
            <person name="Zhao S."/>
            <person name="Lieberman T.D."/>
            <person name="Swanson P.K."/>
            <person name="Smith M."/>
            <person name="Roesemann S."/>
            <person name="Alexander J.E."/>
            <person name="Rich S.A."/>
            <person name="Livny J."/>
            <person name="Vlamakis H."/>
            <person name="Clish C."/>
            <person name="Bullock K."/>
            <person name="Deik A."/>
            <person name="Scott J."/>
            <person name="Pierce K.A."/>
            <person name="Xavier R.J."/>
            <person name="Alm E.J."/>
        </authorList>
    </citation>
    <scope>NUCLEOTIDE SEQUENCE [LARGE SCALE GENOMIC DNA]</scope>
    <source>
        <strain evidence="1 2">BIOML-A46</strain>
    </source>
</reference>
<evidence type="ECO:0000313" key="1">
    <source>
        <dbReference type="EMBL" id="KAA4996775.1"/>
    </source>
</evidence>